<sequence length="183" mass="20951">MESTKLNIGCGNHILPGWVNLDISALPGVDVVHNIESSPFPFPDGKFEEVLCQDVLEHVDYIPVLREILRIMKKDGSLTIRVPHFTSKHNFMDPTHKKMFSINTFDFFVKGSSEQDSRGYYFDFSFSSCREAKIVFERDSIVFLLNPLIESLVNSSPRMQRIYESTFLSRLFPAGNILVTLIK</sequence>
<dbReference type="Proteomes" id="UP000176634">
    <property type="component" value="Unassembled WGS sequence"/>
</dbReference>
<feature type="domain" description="Methyltransferase type 11" evidence="1">
    <location>
        <begin position="31"/>
        <end position="79"/>
    </location>
</feature>
<dbReference type="Gene3D" id="3.40.50.150">
    <property type="entry name" value="Vaccinia Virus protein VP39"/>
    <property type="match status" value="1"/>
</dbReference>
<comment type="caution">
    <text evidence="2">The sequence shown here is derived from an EMBL/GenBank/DDBJ whole genome shotgun (WGS) entry which is preliminary data.</text>
</comment>
<evidence type="ECO:0000259" key="1">
    <source>
        <dbReference type="Pfam" id="PF08241"/>
    </source>
</evidence>
<accession>A0A1F6P9N1</accession>
<organism evidence="2 3">
    <name type="scientific">Candidatus Magasanikbacteria bacterium RIFOXYD1_FULL_40_23</name>
    <dbReference type="NCBI Taxonomy" id="1798705"/>
    <lineage>
        <taxon>Bacteria</taxon>
        <taxon>Candidatus Magasanikiibacteriota</taxon>
    </lineage>
</organism>
<proteinExistence type="predicted"/>
<evidence type="ECO:0000313" key="2">
    <source>
        <dbReference type="EMBL" id="OGH92879.1"/>
    </source>
</evidence>
<dbReference type="GO" id="GO:0008757">
    <property type="term" value="F:S-adenosylmethionine-dependent methyltransferase activity"/>
    <property type="evidence" value="ECO:0007669"/>
    <property type="project" value="InterPro"/>
</dbReference>
<dbReference type="STRING" id="1798705.A2563_04410"/>
<gene>
    <name evidence="2" type="ORF">A2563_04410</name>
</gene>
<dbReference type="InterPro" id="IPR013216">
    <property type="entry name" value="Methyltransf_11"/>
</dbReference>
<reference evidence="2 3" key="1">
    <citation type="journal article" date="2016" name="Nat. Commun.">
        <title>Thousands of microbial genomes shed light on interconnected biogeochemical processes in an aquifer system.</title>
        <authorList>
            <person name="Anantharaman K."/>
            <person name="Brown C.T."/>
            <person name="Hug L.A."/>
            <person name="Sharon I."/>
            <person name="Castelle C.J."/>
            <person name="Probst A.J."/>
            <person name="Thomas B.C."/>
            <person name="Singh A."/>
            <person name="Wilkins M.J."/>
            <person name="Karaoz U."/>
            <person name="Brodie E.L."/>
            <person name="Williams K.H."/>
            <person name="Hubbard S.S."/>
            <person name="Banfield J.F."/>
        </authorList>
    </citation>
    <scope>NUCLEOTIDE SEQUENCE [LARGE SCALE GENOMIC DNA]</scope>
</reference>
<dbReference type="InterPro" id="IPR029063">
    <property type="entry name" value="SAM-dependent_MTases_sf"/>
</dbReference>
<dbReference type="Pfam" id="PF08241">
    <property type="entry name" value="Methyltransf_11"/>
    <property type="match status" value="1"/>
</dbReference>
<dbReference type="EMBL" id="MFRA01000005">
    <property type="protein sequence ID" value="OGH92879.1"/>
    <property type="molecule type" value="Genomic_DNA"/>
</dbReference>
<dbReference type="AlphaFoldDB" id="A0A1F6P9N1"/>
<protein>
    <recommendedName>
        <fullName evidence="1">Methyltransferase type 11 domain-containing protein</fullName>
    </recommendedName>
</protein>
<dbReference type="SUPFAM" id="SSF53335">
    <property type="entry name" value="S-adenosyl-L-methionine-dependent methyltransferases"/>
    <property type="match status" value="1"/>
</dbReference>
<evidence type="ECO:0000313" key="3">
    <source>
        <dbReference type="Proteomes" id="UP000176634"/>
    </source>
</evidence>
<name>A0A1F6P9N1_9BACT</name>